<keyword evidence="10" id="KW-1185">Reference proteome</keyword>
<evidence type="ECO:0000256" key="7">
    <source>
        <dbReference type="SAM" id="Phobius"/>
    </source>
</evidence>
<evidence type="ECO:0000256" key="3">
    <source>
        <dbReference type="ARBA" id="ARBA00022475"/>
    </source>
</evidence>
<keyword evidence="6 7" id="KW-0472">Membrane</keyword>
<keyword evidence="2" id="KW-0813">Transport</keyword>
<evidence type="ECO:0000313" key="9">
    <source>
        <dbReference type="EMBL" id="MBO0452480.1"/>
    </source>
</evidence>
<dbReference type="RefSeq" id="WP_207108250.1">
    <property type="nucleotide sequence ID" value="NZ_JAFLVR010000020.1"/>
</dbReference>
<comment type="caution">
    <text evidence="9">The sequence shown here is derived from an EMBL/GenBank/DDBJ whole genome shotgun (WGS) entry which is preliminary data.</text>
</comment>
<feature type="transmembrane region" description="Helical" evidence="7">
    <location>
        <begin position="83"/>
        <end position="101"/>
    </location>
</feature>
<feature type="transmembrane region" description="Helical" evidence="7">
    <location>
        <begin position="257"/>
        <end position="276"/>
    </location>
</feature>
<evidence type="ECO:0000256" key="1">
    <source>
        <dbReference type="ARBA" id="ARBA00004651"/>
    </source>
</evidence>
<sequence>MEEHVETKRAPYWKQIIFVLTAGWIVIWIYRTILTPIYPIISDFFGGATDASLGNISSFYFLGYVCMQIPSGILVDRFGKKKILIPGFLLFGAGALIVGVSQSLSTVFIGSILAGLGCGTYYGVAYSLTTEYVPADKKSLATAIVNSGTAVGSGLGLVSSSFLVGEGVLPWQSLLFITAILIVLMLVVFKKFIRGEEAIAKKEPAAASKTDSSLRDLFKMPMIAAYVLYFSTLYTYYLIDTWLPNFLETERGFQGTAIGIASSLVFFTAIPGALFFSRIADKIPHRKTTIIILLEVLAASVLFMTITTKNQTLLIIGIMAYGFLGKLAVEPIIISWLGQFAPKKSIATTYGVFNFFGMSASVIVPSVTGIISDATGTKVYAFYLAIGIIFAGTLIFYLINKMYQQKENRSDVVETGYKNEG</sequence>
<evidence type="ECO:0000259" key="8">
    <source>
        <dbReference type="PROSITE" id="PS50850"/>
    </source>
</evidence>
<feature type="transmembrane region" description="Helical" evidence="7">
    <location>
        <begin position="217"/>
        <end position="237"/>
    </location>
</feature>
<feature type="transmembrane region" description="Helical" evidence="7">
    <location>
        <begin position="12"/>
        <end position="31"/>
    </location>
</feature>
<feature type="transmembrane region" description="Helical" evidence="7">
    <location>
        <begin position="288"/>
        <end position="307"/>
    </location>
</feature>
<dbReference type="SUPFAM" id="SSF103473">
    <property type="entry name" value="MFS general substrate transporter"/>
    <property type="match status" value="1"/>
</dbReference>
<dbReference type="InterPro" id="IPR050189">
    <property type="entry name" value="MFS_Efflux_Transporters"/>
</dbReference>
<dbReference type="Proteomes" id="UP000664495">
    <property type="component" value="Unassembled WGS sequence"/>
</dbReference>
<feature type="transmembrane region" description="Helical" evidence="7">
    <location>
        <begin position="107"/>
        <end position="128"/>
    </location>
</feature>
<feature type="domain" description="Major facilitator superfamily (MFS) profile" evidence="8">
    <location>
        <begin position="16"/>
        <end position="404"/>
    </location>
</feature>
<dbReference type="InterPro" id="IPR005829">
    <property type="entry name" value="Sugar_transporter_CS"/>
</dbReference>
<keyword evidence="5 7" id="KW-1133">Transmembrane helix</keyword>
<proteinExistence type="predicted"/>
<dbReference type="InterPro" id="IPR020846">
    <property type="entry name" value="MFS_dom"/>
</dbReference>
<feature type="transmembrane region" description="Helical" evidence="7">
    <location>
        <begin position="140"/>
        <end position="163"/>
    </location>
</feature>
<reference evidence="9 10" key="1">
    <citation type="submission" date="2021-03" db="EMBL/GenBank/DDBJ databases">
        <title>Enterococcal diversity collection.</title>
        <authorList>
            <person name="Gilmore M.S."/>
            <person name="Schwartzman J."/>
            <person name="Van Tyne D."/>
            <person name="Martin M."/>
            <person name="Earl A.M."/>
            <person name="Manson A.L."/>
            <person name="Straub T."/>
            <person name="Salamzade R."/>
            <person name="Saavedra J."/>
            <person name="Lebreton F."/>
            <person name="Prichula J."/>
            <person name="Schaufler K."/>
            <person name="Gaca A."/>
            <person name="Sgardioli B."/>
            <person name="Wagenaar J."/>
            <person name="Strong T."/>
        </authorList>
    </citation>
    <scope>NUCLEOTIDE SEQUENCE [LARGE SCALE GENOMIC DNA]</scope>
    <source>
        <strain evidence="9 10">MJM16</strain>
    </source>
</reference>
<keyword evidence="4 7" id="KW-0812">Transmembrane</keyword>
<evidence type="ECO:0000313" key="10">
    <source>
        <dbReference type="Proteomes" id="UP000664495"/>
    </source>
</evidence>
<dbReference type="EMBL" id="JAFLVR010000020">
    <property type="protein sequence ID" value="MBO0452480.1"/>
    <property type="molecule type" value="Genomic_DNA"/>
</dbReference>
<evidence type="ECO:0000256" key="5">
    <source>
        <dbReference type="ARBA" id="ARBA00022989"/>
    </source>
</evidence>
<feature type="transmembrane region" description="Helical" evidence="7">
    <location>
        <begin position="380"/>
        <end position="399"/>
    </location>
</feature>
<dbReference type="PROSITE" id="PS00217">
    <property type="entry name" value="SUGAR_TRANSPORT_2"/>
    <property type="match status" value="1"/>
</dbReference>
<dbReference type="Pfam" id="PF07690">
    <property type="entry name" value="MFS_1"/>
    <property type="match status" value="1"/>
</dbReference>
<evidence type="ECO:0000256" key="2">
    <source>
        <dbReference type="ARBA" id="ARBA00022448"/>
    </source>
</evidence>
<dbReference type="InterPro" id="IPR036259">
    <property type="entry name" value="MFS_trans_sf"/>
</dbReference>
<dbReference type="Gene3D" id="1.20.1250.20">
    <property type="entry name" value="MFS general substrate transporter like domains"/>
    <property type="match status" value="2"/>
</dbReference>
<gene>
    <name evidence="9" type="ORF">JZO85_09375</name>
</gene>
<accession>A0ABS3HGA5</accession>
<name>A0ABS3HGA5_9ENTE</name>
<keyword evidence="3" id="KW-1003">Cell membrane</keyword>
<feature type="transmembrane region" description="Helical" evidence="7">
    <location>
        <begin position="349"/>
        <end position="368"/>
    </location>
</feature>
<organism evidence="9 10">
    <name type="scientific">Candidatus Enterococcus murrayae</name>
    <dbReference type="NCBI Taxonomy" id="2815321"/>
    <lineage>
        <taxon>Bacteria</taxon>
        <taxon>Bacillati</taxon>
        <taxon>Bacillota</taxon>
        <taxon>Bacilli</taxon>
        <taxon>Lactobacillales</taxon>
        <taxon>Enterococcaceae</taxon>
        <taxon>Enterococcus</taxon>
    </lineage>
</organism>
<evidence type="ECO:0000256" key="6">
    <source>
        <dbReference type="ARBA" id="ARBA00023136"/>
    </source>
</evidence>
<dbReference type="PANTHER" id="PTHR43124:SF3">
    <property type="entry name" value="CHLORAMPHENICOL EFFLUX PUMP RV0191"/>
    <property type="match status" value="1"/>
</dbReference>
<comment type="subcellular location">
    <subcellularLocation>
        <location evidence="1">Cell membrane</location>
        <topology evidence="1">Multi-pass membrane protein</topology>
    </subcellularLocation>
</comment>
<protein>
    <submittedName>
        <fullName evidence="9">MFS transporter</fullName>
    </submittedName>
</protein>
<feature type="transmembrane region" description="Helical" evidence="7">
    <location>
        <begin position="313"/>
        <end position="337"/>
    </location>
</feature>
<feature type="transmembrane region" description="Helical" evidence="7">
    <location>
        <begin position="169"/>
        <end position="189"/>
    </location>
</feature>
<dbReference type="InterPro" id="IPR011701">
    <property type="entry name" value="MFS"/>
</dbReference>
<evidence type="ECO:0000256" key="4">
    <source>
        <dbReference type="ARBA" id="ARBA00022692"/>
    </source>
</evidence>
<dbReference type="PROSITE" id="PS50850">
    <property type="entry name" value="MFS"/>
    <property type="match status" value="1"/>
</dbReference>
<dbReference type="PANTHER" id="PTHR43124">
    <property type="entry name" value="PURINE EFFLUX PUMP PBUE"/>
    <property type="match status" value="1"/>
</dbReference>